<dbReference type="Gene3D" id="3.40.630.30">
    <property type="match status" value="1"/>
</dbReference>
<keyword evidence="1 4" id="KW-0808">Transferase</keyword>
<protein>
    <submittedName>
        <fullName evidence="4">GNAT family N-acetyltransferase</fullName>
    </submittedName>
</protein>
<dbReference type="InterPro" id="IPR016181">
    <property type="entry name" value="Acyl_CoA_acyltransferase"/>
</dbReference>
<reference evidence="4 5" key="1">
    <citation type="submission" date="2019-08" db="EMBL/GenBank/DDBJ databases">
        <title>Actinomadura sp. nov. CYP1-5 isolated from mountain soil.</title>
        <authorList>
            <person name="Songsumanus A."/>
            <person name="Kuncharoen N."/>
            <person name="Kudo T."/>
            <person name="Yuki M."/>
            <person name="Igarashi Y."/>
            <person name="Tanasupawat S."/>
        </authorList>
    </citation>
    <scope>NUCLEOTIDE SEQUENCE [LARGE SCALE GENOMIC DNA]</scope>
    <source>
        <strain evidence="4 5">JCM 14158</strain>
    </source>
</reference>
<gene>
    <name evidence="4" type="ORF">FXF69_22140</name>
</gene>
<dbReference type="Proteomes" id="UP000323380">
    <property type="component" value="Unassembled WGS sequence"/>
</dbReference>
<dbReference type="PANTHER" id="PTHR43877">
    <property type="entry name" value="AMINOALKYLPHOSPHONATE N-ACETYLTRANSFERASE-RELATED-RELATED"/>
    <property type="match status" value="1"/>
</dbReference>
<name>A0A5D0NKF7_9ACTN</name>
<organism evidence="4 5">
    <name type="scientific">Actinomadura chibensis</name>
    <dbReference type="NCBI Taxonomy" id="392828"/>
    <lineage>
        <taxon>Bacteria</taxon>
        <taxon>Bacillati</taxon>
        <taxon>Actinomycetota</taxon>
        <taxon>Actinomycetes</taxon>
        <taxon>Streptosporangiales</taxon>
        <taxon>Thermomonosporaceae</taxon>
        <taxon>Actinomadura</taxon>
    </lineage>
</organism>
<dbReference type="PROSITE" id="PS51186">
    <property type="entry name" value="GNAT"/>
    <property type="match status" value="1"/>
</dbReference>
<comment type="caution">
    <text evidence="4">The sequence shown here is derived from an EMBL/GenBank/DDBJ whole genome shotgun (WGS) entry which is preliminary data.</text>
</comment>
<dbReference type="SUPFAM" id="SSF55729">
    <property type="entry name" value="Acyl-CoA N-acyltransferases (Nat)"/>
    <property type="match status" value="1"/>
</dbReference>
<dbReference type="AlphaFoldDB" id="A0A5D0NKF7"/>
<dbReference type="InterPro" id="IPR000182">
    <property type="entry name" value="GNAT_dom"/>
</dbReference>
<evidence type="ECO:0000259" key="3">
    <source>
        <dbReference type="PROSITE" id="PS51186"/>
    </source>
</evidence>
<dbReference type="EMBL" id="VSFG01000004">
    <property type="protein sequence ID" value="TYB44845.1"/>
    <property type="molecule type" value="Genomic_DNA"/>
</dbReference>
<evidence type="ECO:0000256" key="2">
    <source>
        <dbReference type="ARBA" id="ARBA00023315"/>
    </source>
</evidence>
<sequence length="152" mass="16789">MDITVDDLSGPEIAEFLQEHVRQMRSVTPLESKHALDLDALRRPGVTFWTVRDDGGPIVGCGAIKRLDASHAELKSMRTAPKRTRSGVASLLLAHILAEAKRMGFARMSLETGSDEFFAPARGLYEKFGFAYCAPFADYRPDPNSVFMTKGL</sequence>
<feature type="domain" description="N-acetyltransferase" evidence="3">
    <location>
        <begin position="3"/>
        <end position="152"/>
    </location>
</feature>
<dbReference type="GO" id="GO:0016747">
    <property type="term" value="F:acyltransferase activity, transferring groups other than amino-acyl groups"/>
    <property type="evidence" value="ECO:0007669"/>
    <property type="project" value="InterPro"/>
</dbReference>
<proteinExistence type="predicted"/>
<evidence type="ECO:0000313" key="4">
    <source>
        <dbReference type="EMBL" id="TYB44845.1"/>
    </source>
</evidence>
<evidence type="ECO:0000256" key="1">
    <source>
        <dbReference type="ARBA" id="ARBA00022679"/>
    </source>
</evidence>
<evidence type="ECO:0000313" key="5">
    <source>
        <dbReference type="Proteomes" id="UP000323380"/>
    </source>
</evidence>
<keyword evidence="5" id="KW-1185">Reference proteome</keyword>
<keyword evidence="2" id="KW-0012">Acyltransferase</keyword>
<dbReference type="Pfam" id="PF00583">
    <property type="entry name" value="Acetyltransf_1"/>
    <property type="match status" value="1"/>
</dbReference>
<dbReference type="InterPro" id="IPR050832">
    <property type="entry name" value="Bact_Acetyltransf"/>
</dbReference>
<accession>A0A5D0NKF7</accession>
<dbReference type="PANTHER" id="PTHR43877:SF5">
    <property type="entry name" value="BLL8307 PROTEIN"/>
    <property type="match status" value="1"/>
</dbReference>
<dbReference type="RefSeq" id="WP_067890796.1">
    <property type="nucleotide sequence ID" value="NZ_VSFG01000004.1"/>
</dbReference>
<dbReference type="STRING" id="1220554.GCA_001552135_02918"/>